<dbReference type="EMBL" id="VXRG01000009">
    <property type="protein sequence ID" value="MXY92044.1"/>
    <property type="molecule type" value="Genomic_DNA"/>
</dbReference>
<evidence type="ECO:0000313" key="1">
    <source>
        <dbReference type="EMBL" id="MXY92044.1"/>
    </source>
</evidence>
<sequence length="441" mass="47545">MNLLQDIQDIRFPANLPYTLLAVHQTFDTPQVDDIHAAVGKALKESGIMAPMQPGDSVAVGAGSRGIANLARIVRAAVDHLKAAGMKPYVVPAMGSHGGATVEGQKEILAGMGVTEEAVGVEIRATMEVAEIGRLPDGPVVCQGKDSMAADHAILVSRIKPHTDFRSHLESGPSKMCVIGWGKQHGASMMHSGGGRNFQMYLEPAARVYEANTNFRGAICPVENAYEDTALIAGLTAAEVGTKREADLLVKAKDYLAQIPFEAVDILVVRDLGKNISGTGMDTNVISRLSIPRQPENFGKVDVAIITVLDLTEETHGNVSGLGLANVTTERVFRKIDWQATYMNAVTSGIFSATRSHLPLTFADDERALEVALRICAEPQDAAKMVFIRDTLTLEDFYVSPSLRAEVESHPRLTITGETPLTFTDGVMQAPWQMEPILEYA</sequence>
<accession>A0A6B0YLW7</accession>
<gene>
    <name evidence="1" type="ORF">F4Y42_01195</name>
</gene>
<organism evidence="1">
    <name type="scientific">Caldilineaceae bacterium SB0664_bin_27</name>
    <dbReference type="NCBI Taxonomy" id="2605260"/>
    <lineage>
        <taxon>Bacteria</taxon>
        <taxon>Bacillati</taxon>
        <taxon>Chloroflexota</taxon>
        <taxon>Caldilineae</taxon>
        <taxon>Caldilineales</taxon>
        <taxon>Caldilineaceae</taxon>
    </lineage>
</organism>
<comment type="caution">
    <text evidence="1">The sequence shown here is derived from an EMBL/GenBank/DDBJ whole genome shotgun (WGS) entry which is preliminary data.</text>
</comment>
<dbReference type="AlphaFoldDB" id="A0A6B0YLW7"/>
<name>A0A6B0YLW7_9CHLR</name>
<protein>
    <submittedName>
        <fullName evidence="1">DUF2088 domain-containing protein</fullName>
    </submittedName>
</protein>
<dbReference type="Gene3D" id="3.40.50.11440">
    <property type="match status" value="1"/>
</dbReference>
<proteinExistence type="predicted"/>
<reference evidence="1" key="1">
    <citation type="submission" date="2019-09" db="EMBL/GenBank/DDBJ databases">
        <title>Characterisation of the sponge microbiome using genome-centric metagenomics.</title>
        <authorList>
            <person name="Engelberts J.P."/>
            <person name="Robbins S.J."/>
            <person name="De Goeij J.M."/>
            <person name="Aranda M."/>
            <person name="Bell S.C."/>
            <person name="Webster N.S."/>
        </authorList>
    </citation>
    <scope>NUCLEOTIDE SEQUENCE</scope>
    <source>
        <strain evidence="1">SB0664_bin_27</strain>
    </source>
</reference>